<proteinExistence type="inferred from homology"/>
<dbReference type="SMART" id="SM01217">
    <property type="entry name" value="Fn3_like"/>
    <property type="match status" value="1"/>
</dbReference>
<feature type="domain" description="Fibronectin type III-like" evidence="4">
    <location>
        <begin position="683"/>
        <end position="750"/>
    </location>
</feature>
<organism evidence="5 6">
    <name type="scientific">Novosphingobium album</name>
    <name type="common">ex Hu et al. 2023</name>
    <dbReference type="NCBI Taxonomy" id="2930093"/>
    <lineage>
        <taxon>Bacteria</taxon>
        <taxon>Pseudomonadati</taxon>
        <taxon>Pseudomonadota</taxon>
        <taxon>Alphaproteobacteria</taxon>
        <taxon>Sphingomonadales</taxon>
        <taxon>Sphingomonadaceae</taxon>
        <taxon>Novosphingobium</taxon>
    </lineage>
</organism>
<gene>
    <name evidence="5" type="ORF">MTR64_14005</name>
</gene>
<dbReference type="PANTHER" id="PTHR42715:SF10">
    <property type="entry name" value="BETA-GLUCOSIDASE"/>
    <property type="match status" value="1"/>
</dbReference>
<sequence length="770" mass="81217">MKSALIAGTALVAVLAAAFAPARPVSAQTAAVSASAGARPWMDRKLSAARRADLLLAQMTLDEKIAMLHGPMTMLFGPGAKLPDGAIGSAGFIPGNARLGIPALNESDASLGVTNPGFVRGQQDMSTALPSSLALAASFDPALAKSGGAMIGNEARAKGINVQLAGGVNLLRDPRGGRNFEYAGEDPLLAGMIGGAAIAGIQSTGIVSTVKHFSLNDQEHLRMTANSVIGEANHRESDLLAFEIAIEQGNPGSVMCSYNMINGSYGCENDHLLNKTLKQDWGYKGWVMSDWGAVHSLDALPHGLDQQSGEQLDKQVWFDKPLKEAVASGKIPEARVTDAARRILHAMFEHGLFDNPPVKGLIDFEAHAKIALAQAEGSIVLLKNGDDILPLAKTAKRIAVIGGHADAGVPSGTGSSQVNSPFRTSPFPLRSVPIGGEGLMASFASVVFHPSSPLAAIRDMVGAPKSGAVGIYPAEQAAKGSAIVTYDNGLYASSAAASAKEADVAIVFVYQPSGEGDDVPDMTLPYGQDALIEAVAAANPNTIVVLETGNAIRMPWATKVKGIIQAWYSGSKGGEAIARVLFGEVNPSGRLPLTWPMDESQLPRPVVPGWDQPEGTEVDVDYNIEGSDVGYRWYAREHKQPRYWFGYGLSYTGFSHEMLRLSVSQDVSATVSVRNTGRVAGSDVVQLYLIDKPGGAARRLLGFKKVALQPGEAATVKFDIDPRLIAEFDEKQNGWRVTAGTYRIGVGSNADDIGVQSSVRLGSRLINYAE</sequence>
<dbReference type="Gene3D" id="3.40.50.1700">
    <property type="entry name" value="Glycoside hydrolase family 3 C-terminal domain"/>
    <property type="match status" value="1"/>
</dbReference>
<reference evidence="5" key="1">
    <citation type="submission" date="2022-03" db="EMBL/GenBank/DDBJ databases">
        <title>Identification of a novel bacterium isolated from mangrove sediments.</title>
        <authorList>
            <person name="Pan X."/>
        </authorList>
    </citation>
    <scope>NUCLEOTIDE SEQUENCE</scope>
    <source>
        <strain evidence="5">B2580</strain>
    </source>
</reference>
<dbReference type="InterPro" id="IPR026891">
    <property type="entry name" value="Fn3-like"/>
</dbReference>
<dbReference type="Proteomes" id="UP001162880">
    <property type="component" value="Unassembled WGS sequence"/>
</dbReference>
<dbReference type="InterPro" id="IPR001764">
    <property type="entry name" value="Glyco_hydro_3_N"/>
</dbReference>
<dbReference type="Pfam" id="PF00933">
    <property type="entry name" value="Glyco_hydro_3"/>
    <property type="match status" value="1"/>
</dbReference>
<dbReference type="InterPro" id="IPR017853">
    <property type="entry name" value="GH"/>
</dbReference>
<name>A0ABT0B3X7_9SPHN</name>
<dbReference type="InterPro" id="IPR050288">
    <property type="entry name" value="Cellulose_deg_GH3"/>
</dbReference>
<dbReference type="Gene3D" id="2.60.40.10">
    <property type="entry name" value="Immunoglobulins"/>
    <property type="match status" value="1"/>
</dbReference>
<feature type="signal peptide" evidence="3">
    <location>
        <begin position="1"/>
        <end position="27"/>
    </location>
</feature>
<dbReference type="RefSeq" id="WP_243994703.1">
    <property type="nucleotide sequence ID" value="NZ_JALHLE010000021.1"/>
</dbReference>
<dbReference type="PRINTS" id="PR00133">
    <property type="entry name" value="GLHYDRLASE3"/>
</dbReference>
<protein>
    <submittedName>
        <fullName evidence="5">Glycoside hydrolase family 3 C-terminal domain-containing protein</fullName>
    </submittedName>
</protein>
<evidence type="ECO:0000256" key="3">
    <source>
        <dbReference type="SAM" id="SignalP"/>
    </source>
</evidence>
<dbReference type="SUPFAM" id="SSF52279">
    <property type="entry name" value="Beta-D-glucan exohydrolase, C-terminal domain"/>
    <property type="match status" value="1"/>
</dbReference>
<dbReference type="GO" id="GO:0016787">
    <property type="term" value="F:hydrolase activity"/>
    <property type="evidence" value="ECO:0007669"/>
    <property type="project" value="UniProtKB-KW"/>
</dbReference>
<dbReference type="InterPro" id="IPR036962">
    <property type="entry name" value="Glyco_hydro_3_N_sf"/>
</dbReference>
<keyword evidence="3" id="KW-0732">Signal</keyword>
<evidence type="ECO:0000259" key="4">
    <source>
        <dbReference type="SMART" id="SM01217"/>
    </source>
</evidence>
<dbReference type="InterPro" id="IPR013783">
    <property type="entry name" value="Ig-like_fold"/>
</dbReference>
<keyword evidence="6" id="KW-1185">Reference proteome</keyword>
<keyword evidence="2 5" id="KW-0378">Hydrolase</keyword>
<dbReference type="Pfam" id="PF14310">
    <property type="entry name" value="Fn3-like"/>
    <property type="match status" value="1"/>
</dbReference>
<evidence type="ECO:0000256" key="2">
    <source>
        <dbReference type="ARBA" id="ARBA00022801"/>
    </source>
</evidence>
<dbReference type="SUPFAM" id="SSF51445">
    <property type="entry name" value="(Trans)glycosidases"/>
    <property type="match status" value="1"/>
</dbReference>
<dbReference type="PANTHER" id="PTHR42715">
    <property type="entry name" value="BETA-GLUCOSIDASE"/>
    <property type="match status" value="1"/>
</dbReference>
<dbReference type="InterPro" id="IPR036881">
    <property type="entry name" value="Glyco_hydro_3_C_sf"/>
</dbReference>
<dbReference type="Gene3D" id="3.20.20.300">
    <property type="entry name" value="Glycoside hydrolase, family 3, N-terminal domain"/>
    <property type="match status" value="1"/>
</dbReference>
<dbReference type="EMBL" id="JALHLE010000021">
    <property type="protein sequence ID" value="MCJ2179683.1"/>
    <property type="molecule type" value="Genomic_DNA"/>
</dbReference>
<evidence type="ECO:0000313" key="6">
    <source>
        <dbReference type="Proteomes" id="UP001162880"/>
    </source>
</evidence>
<dbReference type="InterPro" id="IPR002772">
    <property type="entry name" value="Glyco_hydro_3_C"/>
</dbReference>
<comment type="caution">
    <text evidence="5">The sequence shown here is derived from an EMBL/GenBank/DDBJ whole genome shotgun (WGS) entry which is preliminary data.</text>
</comment>
<feature type="chain" id="PRO_5046545872" evidence="3">
    <location>
        <begin position="28"/>
        <end position="770"/>
    </location>
</feature>
<accession>A0ABT0B3X7</accession>
<evidence type="ECO:0000256" key="1">
    <source>
        <dbReference type="ARBA" id="ARBA00005336"/>
    </source>
</evidence>
<comment type="similarity">
    <text evidence="1">Belongs to the glycosyl hydrolase 3 family.</text>
</comment>
<evidence type="ECO:0000313" key="5">
    <source>
        <dbReference type="EMBL" id="MCJ2179683.1"/>
    </source>
</evidence>
<dbReference type="Pfam" id="PF01915">
    <property type="entry name" value="Glyco_hydro_3_C"/>
    <property type="match status" value="1"/>
</dbReference>